<dbReference type="EMBL" id="JAHRHJ020000001">
    <property type="protein sequence ID" value="KAH9328477.1"/>
    <property type="molecule type" value="Genomic_DNA"/>
</dbReference>
<dbReference type="AlphaFoldDB" id="A0AA38LP59"/>
<proteinExistence type="predicted"/>
<evidence type="ECO:0000313" key="2">
    <source>
        <dbReference type="Proteomes" id="UP000824469"/>
    </source>
</evidence>
<name>A0AA38LP59_TAXCH</name>
<protein>
    <submittedName>
        <fullName evidence="1">Uncharacterized protein</fullName>
    </submittedName>
</protein>
<feature type="non-terminal residue" evidence="1">
    <location>
        <position position="150"/>
    </location>
</feature>
<reference evidence="1 2" key="1">
    <citation type="journal article" date="2021" name="Nat. Plants">
        <title>The Taxus genome provides insights into paclitaxel biosynthesis.</title>
        <authorList>
            <person name="Xiong X."/>
            <person name="Gou J."/>
            <person name="Liao Q."/>
            <person name="Li Y."/>
            <person name="Zhou Q."/>
            <person name="Bi G."/>
            <person name="Li C."/>
            <person name="Du R."/>
            <person name="Wang X."/>
            <person name="Sun T."/>
            <person name="Guo L."/>
            <person name="Liang H."/>
            <person name="Lu P."/>
            <person name="Wu Y."/>
            <person name="Zhang Z."/>
            <person name="Ro D.K."/>
            <person name="Shang Y."/>
            <person name="Huang S."/>
            <person name="Yan J."/>
        </authorList>
    </citation>
    <scope>NUCLEOTIDE SEQUENCE [LARGE SCALE GENOMIC DNA]</scope>
    <source>
        <strain evidence="1">Ta-2019</strain>
    </source>
</reference>
<accession>A0AA38LP59</accession>
<sequence>MNSCSPSSYYQTLLQAKFVLKRAKVSMDSKEATSSQANNTDFPFAKDFEVYTEDRQQRRQYWYQRQLDSKIEQSESARMLNWNNRATKVIHDQVLSQNKKLKRMQDTLKAIELHQRGDIHSVVSLLNKKVDNVSTNMQQLSTNLQQVPDQ</sequence>
<gene>
    <name evidence="1" type="ORF">KI387_000585</name>
</gene>
<dbReference type="Proteomes" id="UP000824469">
    <property type="component" value="Unassembled WGS sequence"/>
</dbReference>
<organism evidence="1 2">
    <name type="scientific">Taxus chinensis</name>
    <name type="common">Chinese yew</name>
    <name type="synonym">Taxus wallichiana var. chinensis</name>
    <dbReference type="NCBI Taxonomy" id="29808"/>
    <lineage>
        <taxon>Eukaryota</taxon>
        <taxon>Viridiplantae</taxon>
        <taxon>Streptophyta</taxon>
        <taxon>Embryophyta</taxon>
        <taxon>Tracheophyta</taxon>
        <taxon>Spermatophyta</taxon>
        <taxon>Pinopsida</taxon>
        <taxon>Pinidae</taxon>
        <taxon>Conifers II</taxon>
        <taxon>Cupressales</taxon>
        <taxon>Taxaceae</taxon>
        <taxon>Taxus</taxon>
    </lineage>
</organism>
<keyword evidence="2" id="KW-1185">Reference proteome</keyword>
<evidence type="ECO:0000313" key="1">
    <source>
        <dbReference type="EMBL" id="KAH9328477.1"/>
    </source>
</evidence>
<comment type="caution">
    <text evidence="1">The sequence shown here is derived from an EMBL/GenBank/DDBJ whole genome shotgun (WGS) entry which is preliminary data.</text>
</comment>